<dbReference type="EMBL" id="CM044704">
    <property type="protein sequence ID" value="KAI5667571.1"/>
    <property type="molecule type" value="Genomic_DNA"/>
</dbReference>
<proteinExistence type="predicted"/>
<dbReference type="Proteomes" id="UP001060085">
    <property type="component" value="Linkage Group LG04"/>
</dbReference>
<keyword evidence="2" id="KW-1185">Reference proteome</keyword>
<accession>A0ACC0B4K6</accession>
<name>A0ACC0B4K6_CATRO</name>
<evidence type="ECO:0000313" key="2">
    <source>
        <dbReference type="Proteomes" id="UP001060085"/>
    </source>
</evidence>
<comment type="caution">
    <text evidence="1">The sequence shown here is derived from an EMBL/GenBank/DDBJ whole genome shotgun (WGS) entry which is preliminary data.</text>
</comment>
<reference evidence="2" key="1">
    <citation type="journal article" date="2023" name="Nat. Plants">
        <title>Single-cell RNA sequencing provides a high-resolution roadmap for understanding the multicellular compartmentation of specialized metabolism.</title>
        <authorList>
            <person name="Sun S."/>
            <person name="Shen X."/>
            <person name="Li Y."/>
            <person name="Li Y."/>
            <person name="Wang S."/>
            <person name="Li R."/>
            <person name="Zhang H."/>
            <person name="Shen G."/>
            <person name="Guo B."/>
            <person name="Wei J."/>
            <person name="Xu J."/>
            <person name="St-Pierre B."/>
            <person name="Chen S."/>
            <person name="Sun C."/>
        </authorList>
    </citation>
    <scope>NUCLEOTIDE SEQUENCE [LARGE SCALE GENOMIC DNA]</scope>
</reference>
<sequence>MSLLKFSPVLSFSGVKENHTTFGFLRRNEGHDSKVKVDFKMKKNYRVVFVRAGPKKIYYGRGCRERLLKGINKLADAVSVTIGPRGRNVVLAEADAIKIINDGVTIARAIELSDAVENAGAMLIQEVATKMNDLAGDGTTTAIILTREMINSGLLAASSGANPMSLKKGMEKTVKELVKILKKKTYPLEGSDDIKAVASISAGNDEYVGKIIAEAIDKIGPDGVISIESSPTFETSVTVEEGMKIDKGYMSPHFITNPDKSTVEFENARIMVTDQKISSINQVVPMLEKITQLSVPLVIIAEDISTQVLELLVRNKMQGIFNVAVVKCPGFGEGKKALLQDIALMTGSDFLSGDLGLALEGATSDQLGIAQKVTIRSNSTTIVADSSTKAEIQARIMQIKEDLTETDNKYLSKKLSERIAKLCGGVAIIKVGAHTEVELEDRKLRIEDAKNATFAAIDEGIVPGGGATFIHLSEEVPIIKSSLHDPDEQLGADIIQSALLAPAKAIASNAGVDGTVVVDKVKASDWQMGYNALTGKYENLLAAGVIDPCQVSRHALQNAVSVAGLLLTTQAMLVEKTKKPKALIPQIPGISP</sequence>
<protein>
    <submittedName>
        <fullName evidence="1">Uncharacterized protein</fullName>
    </submittedName>
</protein>
<organism evidence="1 2">
    <name type="scientific">Catharanthus roseus</name>
    <name type="common">Madagascar periwinkle</name>
    <name type="synonym">Vinca rosea</name>
    <dbReference type="NCBI Taxonomy" id="4058"/>
    <lineage>
        <taxon>Eukaryota</taxon>
        <taxon>Viridiplantae</taxon>
        <taxon>Streptophyta</taxon>
        <taxon>Embryophyta</taxon>
        <taxon>Tracheophyta</taxon>
        <taxon>Spermatophyta</taxon>
        <taxon>Magnoliopsida</taxon>
        <taxon>eudicotyledons</taxon>
        <taxon>Gunneridae</taxon>
        <taxon>Pentapetalae</taxon>
        <taxon>asterids</taxon>
        <taxon>lamiids</taxon>
        <taxon>Gentianales</taxon>
        <taxon>Apocynaceae</taxon>
        <taxon>Rauvolfioideae</taxon>
        <taxon>Vinceae</taxon>
        <taxon>Catharanthinae</taxon>
        <taxon>Catharanthus</taxon>
    </lineage>
</organism>
<gene>
    <name evidence="1" type="ORF">M9H77_17424</name>
</gene>
<evidence type="ECO:0000313" key="1">
    <source>
        <dbReference type="EMBL" id="KAI5667571.1"/>
    </source>
</evidence>